<dbReference type="PROSITE" id="PS51186">
    <property type="entry name" value="GNAT"/>
    <property type="match status" value="1"/>
</dbReference>
<dbReference type="SUPFAM" id="SSF55729">
    <property type="entry name" value="Acyl-CoA N-acyltransferases (Nat)"/>
    <property type="match status" value="1"/>
</dbReference>
<keyword evidence="3" id="KW-1185">Reference proteome</keyword>
<feature type="domain" description="N-acetyltransferase" evidence="1">
    <location>
        <begin position="90"/>
        <end position="236"/>
    </location>
</feature>
<gene>
    <name evidence="2" type="ORF">QTL97_06345</name>
</gene>
<dbReference type="Proteomes" id="UP001271648">
    <property type="component" value="Unassembled WGS sequence"/>
</dbReference>
<dbReference type="Pfam" id="PF00583">
    <property type="entry name" value="Acetyltransf_1"/>
    <property type="match status" value="1"/>
</dbReference>
<accession>A0AAW9A5N7</accession>
<evidence type="ECO:0000259" key="1">
    <source>
        <dbReference type="PROSITE" id="PS51186"/>
    </source>
</evidence>
<organism evidence="2 3">
    <name type="scientific">Sporosarcina thermotolerans</name>
    <dbReference type="NCBI Taxonomy" id="633404"/>
    <lineage>
        <taxon>Bacteria</taxon>
        <taxon>Bacillati</taxon>
        <taxon>Bacillota</taxon>
        <taxon>Bacilli</taxon>
        <taxon>Bacillales</taxon>
        <taxon>Caryophanaceae</taxon>
        <taxon>Sporosarcina</taxon>
    </lineage>
</organism>
<comment type="caution">
    <text evidence="2">The sequence shown here is derived from an EMBL/GenBank/DDBJ whole genome shotgun (WGS) entry which is preliminary data.</text>
</comment>
<sequence>MDLFNTIKKDREYWLVDQVKDESVLDQEYIEAFSSLLDEWREKQIGYLSLLMDARYEQWLLDQGFRKVSTIVEYTRALDELFTVDPEIAVEALEDSEMADLEFAELYEQCRSGSANKNKLFTIEQVMESLENEIGPEWRASCFIFTKLGEPIGLSIPVIEQGTVDEGRLFYFGVMPKWRGKGYGAALHWSSLHLLKGIGATTYVGSTDEANRHMIGIFERNGCVLRDRKGIYRIDS</sequence>
<dbReference type="EMBL" id="JAUBDJ010000003">
    <property type="protein sequence ID" value="MDW0116547.1"/>
    <property type="molecule type" value="Genomic_DNA"/>
</dbReference>
<dbReference type="InterPro" id="IPR000182">
    <property type="entry name" value="GNAT_dom"/>
</dbReference>
<dbReference type="AlphaFoldDB" id="A0AAW9A5N7"/>
<proteinExistence type="predicted"/>
<evidence type="ECO:0000313" key="3">
    <source>
        <dbReference type="Proteomes" id="UP001271648"/>
    </source>
</evidence>
<evidence type="ECO:0000313" key="2">
    <source>
        <dbReference type="EMBL" id="MDW0116547.1"/>
    </source>
</evidence>
<dbReference type="GO" id="GO:0016747">
    <property type="term" value="F:acyltransferase activity, transferring groups other than amino-acyl groups"/>
    <property type="evidence" value="ECO:0007669"/>
    <property type="project" value="InterPro"/>
</dbReference>
<reference evidence="2 3" key="1">
    <citation type="submission" date="2023-06" db="EMBL/GenBank/DDBJ databases">
        <title>Sporosarcina sp. nov., isolated from Korean traditional fermented seafood 'Jeotgal'.</title>
        <authorList>
            <person name="Yang A.I."/>
            <person name="Shin N.-R."/>
        </authorList>
    </citation>
    <scope>NUCLEOTIDE SEQUENCE [LARGE SCALE GENOMIC DNA]</scope>
    <source>
        <strain evidence="2 3">KCTC43456</strain>
    </source>
</reference>
<dbReference type="InterPro" id="IPR016181">
    <property type="entry name" value="Acyl_CoA_acyltransferase"/>
</dbReference>
<dbReference type="Gene3D" id="3.40.630.30">
    <property type="match status" value="1"/>
</dbReference>
<dbReference type="RefSeq" id="WP_317940451.1">
    <property type="nucleotide sequence ID" value="NZ_JAUBDJ010000003.1"/>
</dbReference>
<name>A0AAW9A5N7_9BACL</name>
<protein>
    <submittedName>
        <fullName evidence="2">GNAT family N-acetyltransferase</fullName>
    </submittedName>
</protein>
<dbReference type="CDD" id="cd04301">
    <property type="entry name" value="NAT_SF"/>
    <property type="match status" value="1"/>
</dbReference>